<dbReference type="EMBL" id="MN549360">
    <property type="protein sequence ID" value="QGZ13990.1"/>
    <property type="molecule type" value="Genomic_DNA"/>
</dbReference>
<evidence type="ECO:0000313" key="1">
    <source>
        <dbReference type="EMBL" id="QGZ13990.1"/>
    </source>
</evidence>
<keyword evidence="2" id="KW-1185">Reference proteome</keyword>
<sequence length="98" mass="12003">MFYIIQNREEDRNRFDRDPDPYFKNPYVDQIGICNYTYGGAPRFLFCPINQLKKTDEVWYFSEKWKAEEFIKMSLSEHLEIREGEIVHSREMKKQIKI</sequence>
<gene>
    <name evidence="1" type="ORF">RL38J1_254</name>
</gene>
<protein>
    <submittedName>
        <fullName evidence="1">Uncharacterized protein</fullName>
    </submittedName>
</protein>
<accession>A0A6B9J1I4</accession>
<reference evidence="1 2" key="1">
    <citation type="submission" date="2019-10" db="EMBL/GenBank/DDBJ databases">
        <title>Complete genome sequence of bacteriophage vB_RLeM_RL38JI.</title>
        <authorList>
            <person name="Gunathilake D."/>
            <person name="Bhat S."/>
            <person name="Yost C.K."/>
            <person name="Hynes M.F."/>
        </authorList>
    </citation>
    <scope>NUCLEOTIDE SEQUENCE [LARGE SCALE GENOMIC DNA]</scope>
</reference>
<name>A0A6B9J1I4_9CAUD</name>
<evidence type="ECO:0000313" key="2">
    <source>
        <dbReference type="Proteomes" id="UP000436513"/>
    </source>
</evidence>
<organism evidence="1 2">
    <name type="scientific">Rhizobium phage RL38J1</name>
    <dbReference type="NCBI Taxonomy" id="2663232"/>
    <lineage>
        <taxon>Viruses</taxon>
        <taxon>Duplodnaviria</taxon>
        <taxon>Heunggongvirae</taxon>
        <taxon>Uroviricota</taxon>
        <taxon>Caudoviricetes</taxon>
        <taxon>Pootjesviridae</taxon>
        <taxon>Innesvirus</taxon>
        <taxon>Innesvirus RL38J1</taxon>
    </lineage>
</organism>
<proteinExistence type="predicted"/>
<dbReference type="Proteomes" id="UP000436513">
    <property type="component" value="Segment"/>
</dbReference>